<accession>A0A9X0CYL7</accession>
<name>A0A9X0CYL7_9CNID</name>
<protein>
    <submittedName>
        <fullName evidence="1">Uncharacterized protein</fullName>
    </submittedName>
</protein>
<organism evidence="1 2">
    <name type="scientific">Desmophyllum pertusum</name>
    <dbReference type="NCBI Taxonomy" id="174260"/>
    <lineage>
        <taxon>Eukaryota</taxon>
        <taxon>Metazoa</taxon>
        <taxon>Cnidaria</taxon>
        <taxon>Anthozoa</taxon>
        <taxon>Hexacorallia</taxon>
        <taxon>Scleractinia</taxon>
        <taxon>Caryophylliina</taxon>
        <taxon>Caryophylliidae</taxon>
        <taxon>Desmophyllum</taxon>
    </lineage>
</organism>
<dbReference type="Proteomes" id="UP001163046">
    <property type="component" value="Unassembled WGS sequence"/>
</dbReference>
<evidence type="ECO:0000313" key="1">
    <source>
        <dbReference type="EMBL" id="KAJ7378284.1"/>
    </source>
</evidence>
<dbReference type="EMBL" id="MU826368">
    <property type="protein sequence ID" value="KAJ7378284.1"/>
    <property type="molecule type" value="Genomic_DNA"/>
</dbReference>
<evidence type="ECO:0000313" key="2">
    <source>
        <dbReference type="Proteomes" id="UP001163046"/>
    </source>
</evidence>
<comment type="caution">
    <text evidence="1">The sequence shown here is derived from an EMBL/GenBank/DDBJ whole genome shotgun (WGS) entry which is preliminary data.</text>
</comment>
<proteinExistence type="predicted"/>
<sequence length="107" mass="12727">MLCLRIPSRHKSRDLPHDSWDTMTSRIDREDIANIIFQRDQKLDDWFYDRSFSQRRFFTLSKLESWQSSLPIFSQGVDTMSSSRVRGAQAYILFDEKVETKVLALTY</sequence>
<keyword evidence="2" id="KW-1185">Reference proteome</keyword>
<dbReference type="AlphaFoldDB" id="A0A9X0CYL7"/>
<feature type="non-terminal residue" evidence="1">
    <location>
        <position position="107"/>
    </location>
</feature>
<gene>
    <name evidence="1" type="ORF">OS493_024235</name>
</gene>
<reference evidence="1" key="1">
    <citation type="submission" date="2023-01" db="EMBL/GenBank/DDBJ databases">
        <title>Genome assembly of the deep-sea coral Lophelia pertusa.</title>
        <authorList>
            <person name="Herrera S."/>
            <person name="Cordes E."/>
        </authorList>
    </citation>
    <scope>NUCLEOTIDE SEQUENCE</scope>
    <source>
        <strain evidence="1">USNM1676648</strain>
        <tissue evidence="1">Polyp</tissue>
    </source>
</reference>